<dbReference type="EMBL" id="JAPEVB010000001">
    <property type="protein sequence ID" value="KAJ4396112.1"/>
    <property type="molecule type" value="Genomic_DNA"/>
</dbReference>
<feature type="compositionally biased region" description="Polar residues" evidence="1">
    <location>
        <begin position="22"/>
        <end position="34"/>
    </location>
</feature>
<reference evidence="2" key="1">
    <citation type="submission" date="2022-10" db="EMBL/GenBank/DDBJ databases">
        <title>Tapping the CABI collections for fungal endophytes: first genome assemblies for Collariella, Neodidymelliopsis, Ascochyta clinopodiicola, Didymella pomorum, Didymosphaeria variabile, Neocosmospora piperis and Neocucurbitaria cava.</title>
        <authorList>
            <person name="Hill R."/>
        </authorList>
    </citation>
    <scope>NUCLEOTIDE SEQUENCE</scope>
    <source>
        <strain evidence="2">IMI 355082</strain>
    </source>
</reference>
<feature type="compositionally biased region" description="Low complexity" evidence="1">
    <location>
        <begin position="35"/>
        <end position="52"/>
    </location>
</feature>
<accession>A0A9W8YZL7</accession>
<protein>
    <recommendedName>
        <fullName evidence="4">25S rRNA (Uridine(2843)-N(3))-methyltransferase</fullName>
    </recommendedName>
</protein>
<gene>
    <name evidence="2" type="ORF">N0V93_000329</name>
</gene>
<dbReference type="InterPro" id="IPR021463">
    <property type="entry name" value="Methyltransf_34"/>
</dbReference>
<proteinExistence type="predicted"/>
<dbReference type="OrthoDB" id="6419443at2759"/>
<evidence type="ECO:0000256" key="1">
    <source>
        <dbReference type="SAM" id="MobiDB-lite"/>
    </source>
</evidence>
<comment type="caution">
    <text evidence="2">The sequence shown here is derived from an EMBL/GenBank/DDBJ whole genome shotgun (WGS) entry which is preliminary data.</text>
</comment>
<sequence>MVGRKKAHVRSGNRHRSRSPTRSKQANKPSTRGGRQQSRATTAAASSQDATQLNDQQPPLQDIAHQQKLLSIFHGTFDSVLSSGNFNAILQEVKTALFKREFDVAFGKEEFLEAYAARWSPTRTLCYASVLDEICPHLEELCRAEEEKDESNSLPLRVLAIGGAAAELVAFGSYLSRQPADVSGAITLVDIAPWSGVVEKLRAGLKTPPPLSKYASAALHAANTPVNEPERLKEITFKEQDVFALDQDGLAALVSAESSTQKQHQNPILVTLLFTLNELFTSGGIGKTTTFLLTLTSSLPSGSLLLVVDSPGSYSETTVGKEAKRYPMAWLLDKILTGASDGENENERWEKVESKDSVWFRLGGELRYPIPLEDMRYQMHLYRKGMGRGNGDWHEDPDED</sequence>
<evidence type="ECO:0000313" key="3">
    <source>
        <dbReference type="Proteomes" id="UP001140453"/>
    </source>
</evidence>
<organism evidence="2 3">
    <name type="scientific">Gnomoniopsis smithogilvyi</name>
    <dbReference type="NCBI Taxonomy" id="1191159"/>
    <lineage>
        <taxon>Eukaryota</taxon>
        <taxon>Fungi</taxon>
        <taxon>Dikarya</taxon>
        <taxon>Ascomycota</taxon>
        <taxon>Pezizomycotina</taxon>
        <taxon>Sordariomycetes</taxon>
        <taxon>Sordariomycetidae</taxon>
        <taxon>Diaporthales</taxon>
        <taxon>Gnomoniaceae</taxon>
        <taxon>Gnomoniopsis</taxon>
    </lineage>
</organism>
<feature type="region of interest" description="Disordered" evidence="1">
    <location>
        <begin position="1"/>
        <end position="55"/>
    </location>
</feature>
<name>A0A9W8YZL7_9PEZI</name>
<dbReference type="Proteomes" id="UP001140453">
    <property type="component" value="Unassembled WGS sequence"/>
</dbReference>
<feature type="compositionally biased region" description="Basic residues" evidence="1">
    <location>
        <begin position="1"/>
        <end position="21"/>
    </location>
</feature>
<keyword evidence="3" id="KW-1185">Reference proteome</keyword>
<dbReference type="AlphaFoldDB" id="A0A9W8YZL7"/>
<evidence type="ECO:0008006" key="4">
    <source>
        <dbReference type="Google" id="ProtNLM"/>
    </source>
</evidence>
<dbReference type="Pfam" id="PF11312">
    <property type="entry name" value="Methyltransf_34"/>
    <property type="match status" value="1"/>
</dbReference>
<evidence type="ECO:0000313" key="2">
    <source>
        <dbReference type="EMBL" id="KAJ4396112.1"/>
    </source>
</evidence>